<evidence type="ECO:0000313" key="7">
    <source>
        <dbReference type="EMBL" id="AFM39396.1"/>
    </source>
</evidence>
<protein>
    <submittedName>
        <fullName evidence="7">Hydrogenase 4 membrane component (E)</fullName>
    </submittedName>
</protein>
<feature type="transmembrane region" description="Helical" evidence="6">
    <location>
        <begin position="183"/>
        <end position="205"/>
    </location>
</feature>
<feature type="transmembrane region" description="Helical" evidence="6">
    <location>
        <begin position="38"/>
        <end position="57"/>
    </location>
</feature>
<dbReference type="InterPro" id="IPR038730">
    <property type="entry name" value="HyfE-like"/>
</dbReference>
<evidence type="ECO:0000313" key="8">
    <source>
        <dbReference type="Proteomes" id="UP000002892"/>
    </source>
</evidence>
<evidence type="ECO:0000256" key="2">
    <source>
        <dbReference type="ARBA" id="ARBA00022475"/>
    </source>
</evidence>
<gene>
    <name evidence="7" type="ordered locus">Desaci_0324</name>
</gene>
<evidence type="ECO:0000256" key="6">
    <source>
        <dbReference type="SAM" id="Phobius"/>
    </source>
</evidence>
<comment type="subcellular location">
    <subcellularLocation>
        <location evidence="1">Cell membrane</location>
        <topology evidence="1">Multi-pass membrane protein</topology>
    </subcellularLocation>
</comment>
<dbReference type="AlphaFoldDB" id="I4D0S2"/>
<feature type="transmembrane region" description="Helical" evidence="6">
    <location>
        <begin position="156"/>
        <end position="177"/>
    </location>
</feature>
<dbReference type="OrthoDB" id="5298295at2"/>
<name>I4D0S2_DESAJ</name>
<feature type="transmembrane region" description="Helical" evidence="6">
    <location>
        <begin position="63"/>
        <end position="79"/>
    </location>
</feature>
<dbReference type="PANTHER" id="PTHR38601:SF1">
    <property type="entry name" value="HYDROGENASE-4 COMPONENT E"/>
    <property type="match status" value="1"/>
</dbReference>
<evidence type="ECO:0000256" key="4">
    <source>
        <dbReference type="ARBA" id="ARBA00022989"/>
    </source>
</evidence>
<proteinExistence type="predicted"/>
<dbReference type="HOGENOM" id="CLU_088957_0_0_9"/>
<dbReference type="eggNOG" id="COG4237">
    <property type="taxonomic scope" value="Bacteria"/>
</dbReference>
<feature type="transmembrane region" description="Helical" evidence="6">
    <location>
        <begin position="6"/>
        <end position="26"/>
    </location>
</feature>
<dbReference type="KEGG" id="dai:Desaci_0324"/>
<feature type="transmembrane region" description="Helical" evidence="6">
    <location>
        <begin position="99"/>
        <end position="119"/>
    </location>
</feature>
<reference evidence="7 8" key="1">
    <citation type="journal article" date="2012" name="J. Bacteriol.">
        <title>Complete genome sequences of Desulfosporosinus orientis DSM765T, Desulfosporosinus youngiae DSM17734T, Desulfosporosinus meridiei DSM13257T, and Desulfosporosinus acidiphilus DSM22704T.</title>
        <authorList>
            <person name="Pester M."/>
            <person name="Brambilla E."/>
            <person name="Alazard D."/>
            <person name="Rattei T."/>
            <person name="Weinmaier T."/>
            <person name="Han J."/>
            <person name="Lucas S."/>
            <person name="Lapidus A."/>
            <person name="Cheng J.F."/>
            <person name="Goodwin L."/>
            <person name="Pitluck S."/>
            <person name="Peters L."/>
            <person name="Ovchinnikova G."/>
            <person name="Teshima H."/>
            <person name="Detter J.C."/>
            <person name="Han C.S."/>
            <person name="Tapia R."/>
            <person name="Land M.L."/>
            <person name="Hauser L."/>
            <person name="Kyrpides N.C."/>
            <person name="Ivanova N.N."/>
            <person name="Pagani I."/>
            <person name="Huntmann M."/>
            <person name="Wei C.L."/>
            <person name="Davenport K.W."/>
            <person name="Daligault H."/>
            <person name="Chain P.S."/>
            <person name="Chen A."/>
            <person name="Mavromatis K."/>
            <person name="Markowitz V."/>
            <person name="Szeto E."/>
            <person name="Mikhailova N."/>
            <person name="Pati A."/>
            <person name="Wagner M."/>
            <person name="Woyke T."/>
            <person name="Ollivier B."/>
            <person name="Klenk H.P."/>
            <person name="Spring S."/>
            <person name="Loy A."/>
        </authorList>
    </citation>
    <scope>NUCLEOTIDE SEQUENCE [LARGE SCALE GENOMIC DNA]</scope>
    <source>
        <strain evidence="8">DSM 22704 / JCM 16185 / SJ4</strain>
    </source>
</reference>
<keyword evidence="4 6" id="KW-1133">Transmembrane helix</keyword>
<dbReference type="PANTHER" id="PTHR38601">
    <property type="entry name" value="HYDROGENASE-4 COMPONENT E"/>
    <property type="match status" value="1"/>
</dbReference>
<keyword evidence="5 6" id="KW-0472">Membrane</keyword>
<evidence type="ECO:0000256" key="1">
    <source>
        <dbReference type="ARBA" id="ARBA00004651"/>
    </source>
</evidence>
<evidence type="ECO:0000256" key="5">
    <source>
        <dbReference type="ARBA" id="ARBA00023136"/>
    </source>
</evidence>
<dbReference type="GO" id="GO:0005886">
    <property type="term" value="C:plasma membrane"/>
    <property type="evidence" value="ECO:0007669"/>
    <property type="project" value="UniProtKB-SubCell"/>
</dbReference>
<keyword evidence="3 6" id="KW-0812">Transmembrane</keyword>
<evidence type="ECO:0000256" key="3">
    <source>
        <dbReference type="ARBA" id="ARBA00022692"/>
    </source>
</evidence>
<organism evidence="7 8">
    <name type="scientific">Desulfosporosinus acidiphilus (strain DSM 22704 / JCM 16185 / SJ4)</name>
    <dbReference type="NCBI Taxonomy" id="646529"/>
    <lineage>
        <taxon>Bacteria</taxon>
        <taxon>Bacillati</taxon>
        <taxon>Bacillota</taxon>
        <taxon>Clostridia</taxon>
        <taxon>Eubacteriales</taxon>
        <taxon>Desulfitobacteriaceae</taxon>
        <taxon>Desulfosporosinus</taxon>
    </lineage>
</organism>
<sequence length="224" mass="24858">MSSFAVSSNLLETLSGLILLSSFVLTANKRINSYIKTFRIQSFLIALAAGIMGIQSLLSEGRWDFVAVCLLIFILKVLYIPNALSKTYANVRYKVEKDFILNIPILVLLCSGLVVFTYFTLTGVDGISQNALNIQLVNSVSVIWIGLLFMISRKKAIGQIIGFLVIENGLYITAMFSTQGMPFIVDVGIFIDLLTFVLIMGVMTFRINEKFDSIDTDQLNNLKG</sequence>
<dbReference type="Proteomes" id="UP000002892">
    <property type="component" value="Chromosome"/>
</dbReference>
<keyword evidence="2" id="KW-1003">Cell membrane</keyword>
<dbReference type="STRING" id="646529.Desaci_0324"/>
<dbReference type="EMBL" id="CP003639">
    <property type="protein sequence ID" value="AFM39396.1"/>
    <property type="molecule type" value="Genomic_DNA"/>
</dbReference>
<accession>I4D0S2</accession>
<feature type="transmembrane region" description="Helical" evidence="6">
    <location>
        <begin position="131"/>
        <end position="149"/>
    </location>
</feature>
<dbReference type="RefSeq" id="WP_014825410.1">
    <property type="nucleotide sequence ID" value="NC_018068.1"/>
</dbReference>
<keyword evidence="8" id="KW-1185">Reference proteome</keyword>